<comment type="pathway">
    <text evidence="2">Carbohydrate acid metabolism; 2-dehydro-3-deoxy-D-gluconate degradation; D-glyceraldehyde 3-phosphate and pyruvate from 2-dehydro-3-deoxy-D-gluconate: step 2/2.</text>
</comment>
<dbReference type="InterPro" id="IPR000887">
    <property type="entry name" value="Aldlse_KDPG_KHG"/>
</dbReference>
<comment type="catalytic activity">
    <reaction evidence="1">
        <text>2-dehydro-3-deoxy-6-phospho-D-gluconate = D-glyceraldehyde 3-phosphate + pyruvate</text>
        <dbReference type="Rhea" id="RHEA:17089"/>
        <dbReference type="ChEBI" id="CHEBI:15361"/>
        <dbReference type="ChEBI" id="CHEBI:57569"/>
        <dbReference type="ChEBI" id="CHEBI:59776"/>
        <dbReference type="EC" id="4.1.2.14"/>
    </reaction>
</comment>
<evidence type="ECO:0000256" key="1">
    <source>
        <dbReference type="ARBA" id="ARBA00000654"/>
    </source>
</evidence>
<dbReference type="GO" id="GO:0008675">
    <property type="term" value="F:2-dehydro-3-deoxy-phosphogluconate aldolase activity"/>
    <property type="evidence" value="ECO:0007669"/>
    <property type="project" value="UniProtKB-EC"/>
</dbReference>
<evidence type="ECO:0000313" key="8">
    <source>
        <dbReference type="EMBL" id="MBB3930044.1"/>
    </source>
</evidence>
<evidence type="ECO:0000256" key="4">
    <source>
        <dbReference type="ARBA" id="ARBA00011233"/>
    </source>
</evidence>
<dbReference type="Pfam" id="PF01081">
    <property type="entry name" value="Aldolase"/>
    <property type="match status" value="1"/>
</dbReference>
<dbReference type="RefSeq" id="WP_183397741.1">
    <property type="nucleotide sequence ID" value="NZ_JACIDS010000002.1"/>
</dbReference>
<dbReference type="PROSITE" id="PS00159">
    <property type="entry name" value="ALDOLASE_KDPG_KHG_1"/>
    <property type="match status" value="1"/>
</dbReference>
<dbReference type="NCBIfam" id="NF004673">
    <property type="entry name" value="PRK06015.1"/>
    <property type="match status" value="1"/>
</dbReference>
<reference evidence="8 9" key="1">
    <citation type="submission" date="2020-08" db="EMBL/GenBank/DDBJ databases">
        <title>Genomic Encyclopedia of Type Strains, Phase IV (KMG-IV): sequencing the most valuable type-strain genomes for metagenomic binning, comparative biology and taxonomic classification.</title>
        <authorList>
            <person name="Goeker M."/>
        </authorList>
    </citation>
    <scope>NUCLEOTIDE SEQUENCE [LARGE SCALE GENOMIC DNA]</scope>
    <source>
        <strain evidence="8 9">DSM 25966</strain>
    </source>
</reference>
<dbReference type="SUPFAM" id="SSF51569">
    <property type="entry name" value="Aldolase"/>
    <property type="match status" value="1"/>
</dbReference>
<keyword evidence="9" id="KW-1185">Reference proteome</keyword>
<protein>
    <recommendedName>
        <fullName evidence="5">2-dehydro-3-deoxy-phosphogluconate aldolase</fullName>
        <ecNumber evidence="5">4.1.2.14</ecNumber>
    </recommendedName>
</protein>
<dbReference type="EC" id="4.1.2.14" evidence="5"/>
<accession>A0A840ALE6</accession>
<evidence type="ECO:0000256" key="5">
    <source>
        <dbReference type="ARBA" id="ARBA00013063"/>
    </source>
</evidence>
<dbReference type="InterPro" id="IPR013785">
    <property type="entry name" value="Aldolase_TIM"/>
</dbReference>
<dbReference type="InterPro" id="IPR031337">
    <property type="entry name" value="KDPG/KHG_AS_1"/>
</dbReference>
<dbReference type="NCBIfam" id="TIGR01182">
    <property type="entry name" value="eda"/>
    <property type="match status" value="1"/>
</dbReference>
<name>A0A840ALE6_9HYPH</name>
<dbReference type="CDD" id="cd00452">
    <property type="entry name" value="KDPG_aldolase"/>
    <property type="match status" value="1"/>
</dbReference>
<organism evidence="8 9">
    <name type="scientific">Kaistia hirudinis</name>
    <dbReference type="NCBI Taxonomy" id="1293440"/>
    <lineage>
        <taxon>Bacteria</taxon>
        <taxon>Pseudomonadati</taxon>
        <taxon>Pseudomonadota</taxon>
        <taxon>Alphaproteobacteria</taxon>
        <taxon>Hyphomicrobiales</taxon>
        <taxon>Kaistiaceae</taxon>
        <taxon>Kaistia</taxon>
    </lineage>
</organism>
<keyword evidence="7" id="KW-0119">Carbohydrate metabolism</keyword>
<evidence type="ECO:0000256" key="6">
    <source>
        <dbReference type="ARBA" id="ARBA00023239"/>
    </source>
</evidence>
<comment type="similarity">
    <text evidence="3">Belongs to the KHG/KDPG aldolase family.</text>
</comment>
<comment type="subunit">
    <text evidence="4">Homotrimer.</text>
</comment>
<evidence type="ECO:0000256" key="2">
    <source>
        <dbReference type="ARBA" id="ARBA00004736"/>
    </source>
</evidence>
<dbReference type="EMBL" id="JACIDS010000002">
    <property type="protein sequence ID" value="MBB3930044.1"/>
    <property type="molecule type" value="Genomic_DNA"/>
</dbReference>
<sequence length="213" mass="21375">MTQNLDRLLPILKAAPVVPVLIIEDFHTAVPLARALIAGGLTALEVTLRTPAALDCIRAIKGEVEGANVGAGTILNPKQFDEAVAAGSTFLVSPGASPKLIAHANGSPVPLLPGVATAGEAMTLLEEGYGAAKFFPAEQAGGANYIKALASPLPGLVFCPTGGVSLKNAHTYLSLPNIVCVGGSWVAPAAAVAAGDWAAITALAREAAALKGV</sequence>
<keyword evidence="6 8" id="KW-0456">Lyase</keyword>
<comment type="caution">
    <text evidence="8">The sequence shown here is derived from an EMBL/GenBank/DDBJ whole genome shotgun (WGS) entry which is preliminary data.</text>
</comment>
<evidence type="ECO:0000256" key="3">
    <source>
        <dbReference type="ARBA" id="ARBA00006906"/>
    </source>
</evidence>
<dbReference type="Proteomes" id="UP000553963">
    <property type="component" value="Unassembled WGS sequence"/>
</dbReference>
<dbReference type="AlphaFoldDB" id="A0A840ALE6"/>
<proteinExistence type="inferred from homology"/>
<dbReference type="NCBIfam" id="NF004325">
    <property type="entry name" value="PRK05718.1"/>
    <property type="match status" value="1"/>
</dbReference>
<dbReference type="Gene3D" id="3.20.20.70">
    <property type="entry name" value="Aldolase class I"/>
    <property type="match status" value="1"/>
</dbReference>
<evidence type="ECO:0000313" key="9">
    <source>
        <dbReference type="Proteomes" id="UP000553963"/>
    </source>
</evidence>
<evidence type="ECO:0000256" key="7">
    <source>
        <dbReference type="ARBA" id="ARBA00023277"/>
    </source>
</evidence>
<dbReference type="PANTHER" id="PTHR30246:SF1">
    <property type="entry name" value="2-DEHYDRO-3-DEOXY-6-PHOSPHOGALACTONATE ALDOLASE-RELATED"/>
    <property type="match status" value="1"/>
</dbReference>
<gene>
    <name evidence="8" type="ORF">GGR25_001083</name>
</gene>
<dbReference type="PANTHER" id="PTHR30246">
    <property type="entry name" value="2-KETO-3-DEOXY-6-PHOSPHOGLUCONATE ALDOLASE"/>
    <property type="match status" value="1"/>
</dbReference>